<proteinExistence type="predicted"/>
<sequence>MMISSLSSVWLKSIATARKLEALSLIDSDTIYTQGRPKGVQRVPLNRAQILPGAQKFEVDNHYPNRLIPLSNFKLATSILHILAHGSVKE</sequence>
<gene>
    <name evidence="1" type="ORF">L2E82_43400</name>
</gene>
<protein>
    <submittedName>
        <fullName evidence="1">Uncharacterized protein</fullName>
    </submittedName>
</protein>
<reference evidence="2" key="1">
    <citation type="journal article" date="2022" name="Mol. Ecol. Resour.">
        <title>The genomes of chicory, endive, great burdock and yacon provide insights into Asteraceae palaeo-polyploidization history and plant inulin production.</title>
        <authorList>
            <person name="Fan W."/>
            <person name="Wang S."/>
            <person name="Wang H."/>
            <person name="Wang A."/>
            <person name="Jiang F."/>
            <person name="Liu H."/>
            <person name="Zhao H."/>
            <person name="Xu D."/>
            <person name="Zhang Y."/>
        </authorList>
    </citation>
    <scope>NUCLEOTIDE SEQUENCE [LARGE SCALE GENOMIC DNA]</scope>
    <source>
        <strain evidence="2">cv. Punajuju</strain>
    </source>
</reference>
<dbReference type="Proteomes" id="UP001055811">
    <property type="component" value="Linkage Group LG08"/>
</dbReference>
<keyword evidence="2" id="KW-1185">Reference proteome</keyword>
<organism evidence="1 2">
    <name type="scientific">Cichorium intybus</name>
    <name type="common">Chicory</name>
    <dbReference type="NCBI Taxonomy" id="13427"/>
    <lineage>
        <taxon>Eukaryota</taxon>
        <taxon>Viridiplantae</taxon>
        <taxon>Streptophyta</taxon>
        <taxon>Embryophyta</taxon>
        <taxon>Tracheophyta</taxon>
        <taxon>Spermatophyta</taxon>
        <taxon>Magnoliopsida</taxon>
        <taxon>eudicotyledons</taxon>
        <taxon>Gunneridae</taxon>
        <taxon>Pentapetalae</taxon>
        <taxon>asterids</taxon>
        <taxon>campanulids</taxon>
        <taxon>Asterales</taxon>
        <taxon>Asteraceae</taxon>
        <taxon>Cichorioideae</taxon>
        <taxon>Cichorieae</taxon>
        <taxon>Cichoriinae</taxon>
        <taxon>Cichorium</taxon>
    </lineage>
</organism>
<reference evidence="1 2" key="2">
    <citation type="journal article" date="2022" name="Mol. Ecol. Resour.">
        <title>The genomes of chicory, endive, great burdock and yacon provide insights into Asteraceae paleo-polyploidization history and plant inulin production.</title>
        <authorList>
            <person name="Fan W."/>
            <person name="Wang S."/>
            <person name="Wang H."/>
            <person name="Wang A."/>
            <person name="Jiang F."/>
            <person name="Liu H."/>
            <person name="Zhao H."/>
            <person name="Xu D."/>
            <person name="Zhang Y."/>
        </authorList>
    </citation>
    <scope>NUCLEOTIDE SEQUENCE [LARGE SCALE GENOMIC DNA]</scope>
    <source>
        <strain evidence="2">cv. Punajuju</strain>
        <tissue evidence="1">Leaves</tissue>
    </source>
</reference>
<evidence type="ECO:0000313" key="2">
    <source>
        <dbReference type="Proteomes" id="UP001055811"/>
    </source>
</evidence>
<comment type="caution">
    <text evidence="1">The sequence shown here is derived from an EMBL/GenBank/DDBJ whole genome shotgun (WGS) entry which is preliminary data.</text>
</comment>
<name>A0ACB8ZMP8_CICIN</name>
<dbReference type="EMBL" id="CM042016">
    <property type="protein sequence ID" value="KAI3699239.1"/>
    <property type="molecule type" value="Genomic_DNA"/>
</dbReference>
<accession>A0ACB8ZMP8</accession>
<evidence type="ECO:0000313" key="1">
    <source>
        <dbReference type="EMBL" id="KAI3699239.1"/>
    </source>
</evidence>